<reference evidence="3 4" key="1">
    <citation type="journal article" date="2016" name="Nat. Commun.">
        <title>Thousands of microbial genomes shed light on interconnected biogeochemical processes in an aquifer system.</title>
        <authorList>
            <person name="Anantharaman K."/>
            <person name="Brown C.T."/>
            <person name="Hug L.A."/>
            <person name="Sharon I."/>
            <person name="Castelle C.J."/>
            <person name="Probst A.J."/>
            <person name="Thomas B.C."/>
            <person name="Singh A."/>
            <person name="Wilkins M.J."/>
            <person name="Karaoz U."/>
            <person name="Brodie E.L."/>
            <person name="Williams K.H."/>
            <person name="Hubbard S.S."/>
            <person name="Banfield J.F."/>
        </authorList>
    </citation>
    <scope>NUCLEOTIDE SEQUENCE [LARGE SCALE GENOMIC DNA]</scope>
</reference>
<dbReference type="PANTHER" id="PTHR47618:SF1">
    <property type="entry name" value="BIFUNCTIONAL OLIGORIBONUCLEASE AND PAP PHOSPHATASE NRNA"/>
    <property type="match status" value="1"/>
</dbReference>
<dbReference type="GO" id="GO:0003676">
    <property type="term" value="F:nucleic acid binding"/>
    <property type="evidence" value="ECO:0007669"/>
    <property type="project" value="InterPro"/>
</dbReference>
<name>A0A1F7WE54_9BACT</name>
<dbReference type="Gene3D" id="3.10.310.30">
    <property type="match status" value="1"/>
</dbReference>
<dbReference type="InterPro" id="IPR038763">
    <property type="entry name" value="DHH_sf"/>
</dbReference>
<evidence type="ECO:0008006" key="5">
    <source>
        <dbReference type="Google" id="ProtNLM"/>
    </source>
</evidence>
<dbReference type="SUPFAM" id="SSF64182">
    <property type="entry name" value="DHH phosphoesterases"/>
    <property type="match status" value="1"/>
</dbReference>
<dbReference type="PANTHER" id="PTHR47618">
    <property type="entry name" value="BIFUNCTIONAL OLIGORIBONUCLEASE AND PAP PHOSPHATASE NRNA"/>
    <property type="match status" value="1"/>
</dbReference>
<accession>A0A1F7WE54</accession>
<dbReference type="EMBL" id="MGFG01000019">
    <property type="protein sequence ID" value="OGM01070.1"/>
    <property type="molecule type" value="Genomic_DNA"/>
</dbReference>
<evidence type="ECO:0000259" key="1">
    <source>
        <dbReference type="Pfam" id="PF01368"/>
    </source>
</evidence>
<sequence length="322" mass="35292">MQFDQRNKSVYDIMKRAQSVLLVSHRGPDGDTIGATSALRRWCEREGIAVVNFCTDPLPQKYLFLAGTEKYVSDPAVFDDGKHDVVVVCDCGDSRFAGIDSHIDSLKKRATVINFDHHPTNEGYGHLNIIDAAASSTCELVYRFFVDNQVEICRDMATSLLTGLLTDTGNFSNPATTRDAIEAASGLLKSGARMHDVGRNLFRNKSVGSLRLWGAVLARLKYDEKLGVASTVILADDLNEETTDEHVEGVSNFLNTFLDADVIMVLREMPDGQVRGSLRSVEGVDVSRVAKLMGGGGHCKAAGFSMAGRIVEETDVWRVERT</sequence>
<dbReference type="STRING" id="1802424.A2480_02865"/>
<protein>
    <recommendedName>
        <fullName evidence="5">DDH domain-containing protein</fullName>
    </recommendedName>
</protein>
<dbReference type="InterPro" id="IPR003156">
    <property type="entry name" value="DHHA1_dom"/>
</dbReference>
<evidence type="ECO:0000313" key="4">
    <source>
        <dbReference type="Proteomes" id="UP000176988"/>
    </source>
</evidence>
<dbReference type="AlphaFoldDB" id="A0A1F7WE54"/>
<dbReference type="Pfam" id="PF02272">
    <property type="entry name" value="DHHA1"/>
    <property type="match status" value="1"/>
</dbReference>
<evidence type="ECO:0000313" key="3">
    <source>
        <dbReference type="EMBL" id="OGM01070.1"/>
    </source>
</evidence>
<proteinExistence type="predicted"/>
<dbReference type="Pfam" id="PF01368">
    <property type="entry name" value="DHH"/>
    <property type="match status" value="1"/>
</dbReference>
<evidence type="ECO:0000259" key="2">
    <source>
        <dbReference type="Pfam" id="PF02272"/>
    </source>
</evidence>
<feature type="domain" description="DHHA1" evidence="2">
    <location>
        <begin position="238"/>
        <end position="307"/>
    </location>
</feature>
<dbReference type="InterPro" id="IPR001667">
    <property type="entry name" value="DDH_dom"/>
</dbReference>
<dbReference type="Proteomes" id="UP000176988">
    <property type="component" value="Unassembled WGS sequence"/>
</dbReference>
<gene>
    <name evidence="3" type="ORF">A2480_02865</name>
</gene>
<dbReference type="Gene3D" id="3.90.1640.10">
    <property type="entry name" value="inorganic pyrophosphatase (n-terminal core)"/>
    <property type="match status" value="1"/>
</dbReference>
<feature type="domain" description="DDH" evidence="1">
    <location>
        <begin position="20"/>
        <end position="163"/>
    </location>
</feature>
<dbReference type="InterPro" id="IPR051319">
    <property type="entry name" value="Oligoribo/pAp-PDE_c-di-AMP_PDE"/>
</dbReference>
<comment type="caution">
    <text evidence="3">The sequence shown here is derived from an EMBL/GenBank/DDBJ whole genome shotgun (WGS) entry which is preliminary data.</text>
</comment>
<organism evidence="3 4">
    <name type="scientific">Candidatus Uhrbacteria bacterium RIFOXYC2_FULL_47_19</name>
    <dbReference type="NCBI Taxonomy" id="1802424"/>
    <lineage>
        <taxon>Bacteria</taxon>
        <taxon>Candidatus Uhriibacteriota</taxon>
    </lineage>
</organism>